<dbReference type="GO" id="GO:0016787">
    <property type="term" value="F:hydrolase activity"/>
    <property type="evidence" value="ECO:0007669"/>
    <property type="project" value="UniProtKB-KW"/>
</dbReference>
<evidence type="ECO:0000259" key="4">
    <source>
        <dbReference type="PROSITE" id="PS51462"/>
    </source>
</evidence>
<comment type="similarity">
    <text evidence="3">Belongs to the Nudix hydrolase family.</text>
</comment>
<comment type="cofactor">
    <cofactor evidence="1">
        <name>Mg(2+)</name>
        <dbReference type="ChEBI" id="CHEBI:18420"/>
    </cofactor>
</comment>
<accession>A0ABS6JWG5</accession>
<dbReference type="PRINTS" id="PR00502">
    <property type="entry name" value="NUDIXFAMILY"/>
</dbReference>
<dbReference type="InterPro" id="IPR015797">
    <property type="entry name" value="NUDIX_hydrolase-like_dom_sf"/>
</dbReference>
<gene>
    <name evidence="5" type="ORF">KS407_13340</name>
</gene>
<dbReference type="PROSITE" id="PS51462">
    <property type="entry name" value="NUDIX"/>
    <property type="match status" value="1"/>
</dbReference>
<sequence>MVFIEGECINLGYVEDLRELVGQRPLIFVGAVVIIVNPDGKVLLQQRTHPYGVWGLPGGLMELGESTEEAARREVFEETGLRVGELNLINVYSGAENFVVAKNGDEFYVVVVAYYTTEYEGDLHVDLSESIKVEFFGREDIPTEMVGSHRKVLDEYWRKHENFLKER</sequence>
<evidence type="ECO:0000313" key="5">
    <source>
        <dbReference type="EMBL" id="MBU9722416.1"/>
    </source>
</evidence>
<evidence type="ECO:0000256" key="1">
    <source>
        <dbReference type="ARBA" id="ARBA00001946"/>
    </source>
</evidence>
<name>A0ABS6JWG5_9BACI</name>
<keyword evidence="6" id="KW-1185">Reference proteome</keyword>
<dbReference type="PANTHER" id="PTHR43046:SF2">
    <property type="entry name" value="8-OXO-DGTP DIPHOSPHATASE-RELATED"/>
    <property type="match status" value="1"/>
</dbReference>
<dbReference type="PROSITE" id="PS00893">
    <property type="entry name" value="NUDIX_BOX"/>
    <property type="match status" value="1"/>
</dbReference>
<dbReference type="Proteomes" id="UP000790580">
    <property type="component" value="Unassembled WGS sequence"/>
</dbReference>
<proteinExistence type="inferred from homology"/>
<feature type="domain" description="Nudix hydrolase" evidence="4">
    <location>
        <begin position="26"/>
        <end position="159"/>
    </location>
</feature>
<organism evidence="5 6">
    <name type="scientific">Evansella alkalicola</name>
    <dbReference type="NCBI Taxonomy" id="745819"/>
    <lineage>
        <taxon>Bacteria</taxon>
        <taxon>Bacillati</taxon>
        <taxon>Bacillota</taxon>
        <taxon>Bacilli</taxon>
        <taxon>Bacillales</taxon>
        <taxon>Bacillaceae</taxon>
        <taxon>Evansella</taxon>
    </lineage>
</organism>
<dbReference type="InterPro" id="IPR020084">
    <property type="entry name" value="NUDIX_hydrolase_CS"/>
</dbReference>
<dbReference type="Gene3D" id="3.90.79.10">
    <property type="entry name" value="Nucleoside Triphosphate Pyrophosphohydrolase"/>
    <property type="match status" value="1"/>
</dbReference>
<comment type="caution">
    <text evidence="5">The sequence shown here is derived from an EMBL/GenBank/DDBJ whole genome shotgun (WGS) entry which is preliminary data.</text>
</comment>
<protein>
    <submittedName>
        <fullName evidence="5">NUDIX hydrolase</fullName>
    </submittedName>
</protein>
<dbReference type="Pfam" id="PF00293">
    <property type="entry name" value="NUDIX"/>
    <property type="match status" value="1"/>
</dbReference>
<dbReference type="InterPro" id="IPR020476">
    <property type="entry name" value="Nudix_hydrolase"/>
</dbReference>
<dbReference type="PANTHER" id="PTHR43046">
    <property type="entry name" value="GDP-MANNOSE MANNOSYL HYDROLASE"/>
    <property type="match status" value="1"/>
</dbReference>
<evidence type="ECO:0000313" key="6">
    <source>
        <dbReference type="Proteomes" id="UP000790580"/>
    </source>
</evidence>
<evidence type="ECO:0000256" key="2">
    <source>
        <dbReference type="ARBA" id="ARBA00022801"/>
    </source>
</evidence>
<reference evidence="5 6" key="1">
    <citation type="submission" date="2021-06" db="EMBL/GenBank/DDBJ databases">
        <title>Bacillus sp. RD4P76, an endophyte from a halophyte.</title>
        <authorList>
            <person name="Sun J.-Q."/>
        </authorList>
    </citation>
    <scope>NUCLEOTIDE SEQUENCE [LARGE SCALE GENOMIC DNA]</scope>
    <source>
        <strain evidence="5 6">JCM 17098</strain>
    </source>
</reference>
<dbReference type="SUPFAM" id="SSF55811">
    <property type="entry name" value="Nudix"/>
    <property type="match status" value="1"/>
</dbReference>
<dbReference type="EMBL" id="JAHQCR010000052">
    <property type="protein sequence ID" value="MBU9722416.1"/>
    <property type="molecule type" value="Genomic_DNA"/>
</dbReference>
<dbReference type="InterPro" id="IPR000086">
    <property type="entry name" value="NUDIX_hydrolase_dom"/>
</dbReference>
<dbReference type="CDD" id="cd04677">
    <property type="entry name" value="NUDIX_Hydrolase"/>
    <property type="match status" value="1"/>
</dbReference>
<evidence type="ECO:0000256" key="3">
    <source>
        <dbReference type="RuleBase" id="RU003476"/>
    </source>
</evidence>
<keyword evidence="2 3" id="KW-0378">Hydrolase</keyword>